<dbReference type="GO" id="GO:0006952">
    <property type="term" value="P:defense response"/>
    <property type="evidence" value="ECO:0007669"/>
    <property type="project" value="UniProtKB-ARBA"/>
</dbReference>
<keyword evidence="6" id="KW-0732">Signal</keyword>
<evidence type="ECO:0000256" key="1">
    <source>
        <dbReference type="ARBA" id="ARBA00004479"/>
    </source>
</evidence>
<dbReference type="GO" id="GO:0051707">
    <property type="term" value="P:response to other organism"/>
    <property type="evidence" value="ECO:0007669"/>
    <property type="project" value="UniProtKB-ARBA"/>
</dbReference>
<dbReference type="PANTHER" id="PTHR27007">
    <property type="match status" value="1"/>
</dbReference>
<keyword evidence="5" id="KW-0812">Transmembrane</keyword>
<keyword evidence="11" id="KW-0472">Membrane</keyword>
<dbReference type="SUPFAM" id="SSF56112">
    <property type="entry name" value="Protein kinase-like (PK-like)"/>
    <property type="match status" value="1"/>
</dbReference>
<evidence type="ECO:0000256" key="10">
    <source>
        <dbReference type="ARBA" id="ARBA00022989"/>
    </source>
</evidence>
<dbReference type="InterPro" id="IPR001245">
    <property type="entry name" value="Ser-Thr/Tyr_kinase_cat_dom"/>
</dbReference>
<dbReference type="InterPro" id="IPR050528">
    <property type="entry name" value="L-type_Lectin-RKs"/>
</dbReference>
<keyword evidence="9 13" id="KW-0067">ATP-binding</keyword>
<dbReference type="PROSITE" id="PS50011">
    <property type="entry name" value="PROTEIN_KINASE_DOM"/>
    <property type="match status" value="1"/>
</dbReference>
<sequence>MPADSMVILAFEIQYAFGSRSYGQWLGLTNASTDSNPENHIVAIEFDTLKQDDIDVLDGDHIGLNINTIKSEKAVSLDEYNLTLSPPPPGANYSVWVDYNGTTKVMQIYMAKEGNSKPQEPILSHIIDLKKYLKKESYFGFAASTGDPQIELNCVLKWDFQIENIPEERDEKSWWKIVVGAGVPAGTITMITAIYGCVHCMRKRRSSSSSGSRTGSAEAEEQAEFGKLKWLPGMPREFKYKELKKAANNFHESMKLGEGGFGIVYKGVLHEKSREEIAVKKFSRDNIKGKDDFLAELTIIHRLRHKNLVRLVGLGGVPGTMGYVAPECFHTGRATPESDVFGFGAVVLEVVCGKGPGTKIHHNQHLYSLVDWVWMLHREGRIQEAVDERLKNDFVESEVNRLLLLGLACSHPIESARPKTQAILQIVSGALPPPHVPPFKPVFTWPSMSNTGNTDTSLSGSTLSSQVVAEQKV</sequence>
<dbReference type="InterPro" id="IPR000719">
    <property type="entry name" value="Prot_kinase_dom"/>
</dbReference>
<dbReference type="Pfam" id="PF00069">
    <property type="entry name" value="Pkinase"/>
    <property type="match status" value="1"/>
</dbReference>
<dbReference type="EMBL" id="JAAGAX010000017">
    <property type="protein sequence ID" value="KAF2286357.1"/>
    <property type="molecule type" value="Genomic_DNA"/>
</dbReference>
<evidence type="ECO:0000313" key="16">
    <source>
        <dbReference type="EMBL" id="KAF2286357.1"/>
    </source>
</evidence>
<protein>
    <recommendedName>
        <fullName evidence="15">Protein kinase domain-containing protein</fullName>
    </recommendedName>
</protein>
<feature type="compositionally biased region" description="Low complexity" evidence="14">
    <location>
        <begin position="451"/>
        <end position="465"/>
    </location>
</feature>
<dbReference type="GO" id="GO:0005524">
    <property type="term" value="F:ATP binding"/>
    <property type="evidence" value="ECO:0007669"/>
    <property type="project" value="UniProtKB-UniRule"/>
</dbReference>
<evidence type="ECO:0000256" key="9">
    <source>
        <dbReference type="ARBA" id="ARBA00022840"/>
    </source>
</evidence>
<keyword evidence="8 13" id="KW-0547">Nucleotide-binding</keyword>
<dbReference type="GO" id="GO:0030246">
    <property type="term" value="F:carbohydrate binding"/>
    <property type="evidence" value="ECO:0007669"/>
    <property type="project" value="UniProtKB-KW"/>
</dbReference>
<evidence type="ECO:0000256" key="4">
    <source>
        <dbReference type="ARBA" id="ARBA00010217"/>
    </source>
</evidence>
<reference evidence="16 17" key="1">
    <citation type="journal article" date="2020" name="Mol. Plant">
        <title>The Chromosome-Based Rubber Tree Genome Provides New Insights into Spurge Genome Evolution and Rubber Biosynthesis.</title>
        <authorList>
            <person name="Liu J."/>
            <person name="Shi C."/>
            <person name="Shi C.C."/>
            <person name="Li W."/>
            <person name="Zhang Q.J."/>
            <person name="Zhang Y."/>
            <person name="Li K."/>
            <person name="Lu H.F."/>
            <person name="Shi C."/>
            <person name="Zhu S.T."/>
            <person name="Xiao Z.Y."/>
            <person name="Nan H."/>
            <person name="Yue Y."/>
            <person name="Zhu X.G."/>
            <person name="Wu Y."/>
            <person name="Hong X.N."/>
            <person name="Fan G.Y."/>
            <person name="Tong Y."/>
            <person name="Zhang D."/>
            <person name="Mao C.L."/>
            <person name="Liu Y.L."/>
            <person name="Hao S.J."/>
            <person name="Liu W.Q."/>
            <person name="Lv M.Q."/>
            <person name="Zhang H.B."/>
            <person name="Liu Y."/>
            <person name="Hu-Tang G.R."/>
            <person name="Wang J.P."/>
            <person name="Wang J.H."/>
            <person name="Sun Y.H."/>
            <person name="Ni S.B."/>
            <person name="Chen W.B."/>
            <person name="Zhang X.C."/>
            <person name="Jiao Y.N."/>
            <person name="Eichler E.E."/>
            <person name="Li G.H."/>
            <person name="Liu X."/>
            <person name="Gao L.Z."/>
        </authorList>
    </citation>
    <scope>NUCLEOTIDE SEQUENCE [LARGE SCALE GENOMIC DNA]</scope>
    <source>
        <strain evidence="17">cv. GT1</strain>
        <tissue evidence="16">Leaf</tissue>
    </source>
</reference>
<dbReference type="Gene3D" id="2.60.120.200">
    <property type="match status" value="1"/>
</dbReference>
<dbReference type="GO" id="GO:0016020">
    <property type="term" value="C:membrane"/>
    <property type="evidence" value="ECO:0007669"/>
    <property type="project" value="UniProtKB-SubCell"/>
</dbReference>
<dbReference type="PROSITE" id="PS00107">
    <property type="entry name" value="PROTEIN_KINASE_ATP"/>
    <property type="match status" value="1"/>
</dbReference>
<keyword evidence="10" id="KW-1133">Transmembrane helix</keyword>
<comment type="similarity">
    <text evidence="4">In the C-terminal section; belongs to the protein kinase superfamily. Ser/Thr protein kinase family.</text>
</comment>
<dbReference type="InterPro" id="IPR001220">
    <property type="entry name" value="Legume_lectin_dom"/>
</dbReference>
<dbReference type="Proteomes" id="UP000467840">
    <property type="component" value="Chromosome 3"/>
</dbReference>
<evidence type="ECO:0000256" key="7">
    <source>
        <dbReference type="ARBA" id="ARBA00022734"/>
    </source>
</evidence>
<evidence type="ECO:0000256" key="13">
    <source>
        <dbReference type="PROSITE-ProRule" id="PRU10141"/>
    </source>
</evidence>
<evidence type="ECO:0000256" key="6">
    <source>
        <dbReference type="ARBA" id="ARBA00022729"/>
    </source>
</evidence>
<feature type="region of interest" description="Disordered" evidence="14">
    <location>
        <begin position="451"/>
        <end position="473"/>
    </location>
</feature>
<dbReference type="CDD" id="cd06899">
    <property type="entry name" value="lectin_legume_LecRK_Arcelin_ConA"/>
    <property type="match status" value="1"/>
</dbReference>
<dbReference type="InterPro" id="IPR013320">
    <property type="entry name" value="ConA-like_dom_sf"/>
</dbReference>
<dbReference type="InterPro" id="IPR017441">
    <property type="entry name" value="Protein_kinase_ATP_BS"/>
</dbReference>
<evidence type="ECO:0000256" key="5">
    <source>
        <dbReference type="ARBA" id="ARBA00022692"/>
    </source>
</evidence>
<name>A0A6A6KC34_HEVBR</name>
<evidence type="ECO:0000256" key="11">
    <source>
        <dbReference type="ARBA" id="ARBA00023136"/>
    </source>
</evidence>
<evidence type="ECO:0000313" key="17">
    <source>
        <dbReference type="Proteomes" id="UP000467840"/>
    </source>
</evidence>
<comment type="subcellular location">
    <subcellularLocation>
        <location evidence="1">Membrane</location>
        <topology evidence="1">Single-pass type I membrane protein</topology>
    </subcellularLocation>
</comment>
<comment type="caution">
    <text evidence="16">The sequence shown here is derived from an EMBL/GenBank/DDBJ whole genome shotgun (WGS) entry which is preliminary data.</text>
</comment>
<evidence type="ECO:0000256" key="12">
    <source>
        <dbReference type="ARBA" id="ARBA00023170"/>
    </source>
</evidence>
<dbReference type="AlphaFoldDB" id="A0A6A6KC34"/>
<dbReference type="Gene3D" id="3.30.200.20">
    <property type="entry name" value="Phosphorylase Kinase, domain 1"/>
    <property type="match status" value="1"/>
</dbReference>
<evidence type="ECO:0000256" key="8">
    <source>
        <dbReference type="ARBA" id="ARBA00022741"/>
    </source>
</evidence>
<feature type="domain" description="Protein kinase" evidence="15">
    <location>
        <begin position="250"/>
        <end position="473"/>
    </location>
</feature>
<dbReference type="InterPro" id="IPR011009">
    <property type="entry name" value="Kinase-like_dom_sf"/>
</dbReference>
<accession>A0A6A6KC34</accession>
<dbReference type="Pfam" id="PF07714">
    <property type="entry name" value="PK_Tyr_Ser-Thr"/>
    <property type="match status" value="1"/>
</dbReference>
<keyword evidence="12" id="KW-0675">Receptor</keyword>
<dbReference type="GO" id="GO:0004672">
    <property type="term" value="F:protein kinase activity"/>
    <property type="evidence" value="ECO:0007669"/>
    <property type="project" value="InterPro"/>
</dbReference>
<keyword evidence="7" id="KW-0430">Lectin</keyword>
<evidence type="ECO:0000256" key="2">
    <source>
        <dbReference type="ARBA" id="ARBA00007606"/>
    </source>
</evidence>
<proteinExistence type="inferred from homology"/>
<comment type="similarity">
    <text evidence="3">In the N-terminal section; belongs to the leguminous lectin family.</text>
</comment>
<evidence type="ECO:0000256" key="3">
    <source>
        <dbReference type="ARBA" id="ARBA00008536"/>
    </source>
</evidence>
<feature type="binding site" evidence="13">
    <location>
        <position position="281"/>
    </location>
    <ligand>
        <name>ATP</name>
        <dbReference type="ChEBI" id="CHEBI:30616"/>
    </ligand>
</feature>
<dbReference type="Pfam" id="PF00139">
    <property type="entry name" value="Lectin_legB"/>
    <property type="match status" value="1"/>
</dbReference>
<keyword evidence="17" id="KW-1185">Reference proteome</keyword>
<dbReference type="SUPFAM" id="SSF49899">
    <property type="entry name" value="Concanavalin A-like lectins/glucanases"/>
    <property type="match status" value="1"/>
</dbReference>
<gene>
    <name evidence="16" type="ORF">GH714_015366</name>
</gene>
<evidence type="ECO:0000259" key="15">
    <source>
        <dbReference type="PROSITE" id="PS50011"/>
    </source>
</evidence>
<evidence type="ECO:0000256" key="14">
    <source>
        <dbReference type="SAM" id="MobiDB-lite"/>
    </source>
</evidence>
<dbReference type="Gene3D" id="1.10.510.10">
    <property type="entry name" value="Transferase(Phosphotransferase) domain 1"/>
    <property type="match status" value="1"/>
</dbReference>
<organism evidence="16 17">
    <name type="scientific">Hevea brasiliensis</name>
    <name type="common">Para rubber tree</name>
    <name type="synonym">Siphonia brasiliensis</name>
    <dbReference type="NCBI Taxonomy" id="3981"/>
    <lineage>
        <taxon>Eukaryota</taxon>
        <taxon>Viridiplantae</taxon>
        <taxon>Streptophyta</taxon>
        <taxon>Embryophyta</taxon>
        <taxon>Tracheophyta</taxon>
        <taxon>Spermatophyta</taxon>
        <taxon>Magnoliopsida</taxon>
        <taxon>eudicotyledons</taxon>
        <taxon>Gunneridae</taxon>
        <taxon>Pentapetalae</taxon>
        <taxon>rosids</taxon>
        <taxon>fabids</taxon>
        <taxon>Malpighiales</taxon>
        <taxon>Euphorbiaceae</taxon>
        <taxon>Crotonoideae</taxon>
        <taxon>Micrandreae</taxon>
        <taxon>Hevea</taxon>
    </lineage>
</organism>
<comment type="similarity">
    <text evidence="2">Belongs to the leguminous lectin family.</text>
</comment>